<dbReference type="Proteomes" id="UP000663874">
    <property type="component" value="Unassembled WGS sequence"/>
</dbReference>
<dbReference type="EMBL" id="CAJNOU010009078">
    <property type="protein sequence ID" value="CAF1543425.1"/>
    <property type="molecule type" value="Genomic_DNA"/>
</dbReference>
<feature type="non-terminal residue" evidence="4">
    <location>
        <position position="1"/>
    </location>
</feature>
<dbReference type="EMBL" id="CAJNOO010008627">
    <property type="protein sequence ID" value="CAF1484050.1"/>
    <property type="molecule type" value="Genomic_DNA"/>
</dbReference>
<name>A0A820BVP3_9BILA</name>
<dbReference type="OrthoDB" id="10050533at2759"/>
<evidence type="ECO:0000313" key="2">
    <source>
        <dbReference type="EMBL" id="CAF1543425.1"/>
    </source>
</evidence>
<gene>
    <name evidence="4" type="ORF">FNK824_LOCUS36595</name>
    <name evidence="3" type="ORF">OTI717_LOCUS36583</name>
    <name evidence="1" type="ORF">RFH988_LOCUS38122</name>
    <name evidence="2" type="ORF">SEV965_LOCUS38270</name>
</gene>
<dbReference type="EMBL" id="CAJOAX010015782">
    <property type="protein sequence ID" value="CAF4158312.1"/>
    <property type="molecule type" value="Genomic_DNA"/>
</dbReference>
<proteinExistence type="predicted"/>
<comment type="caution">
    <text evidence="4">The sequence shown here is derived from an EMBL/GenBank/DDBJ whole genome shotgun (WGS) entry which is preliminary data.</text>
</comment>
<dbReference type="Proteomes" id="UP000663889">
    <property type="component" value="Unassembled WGS sequence"/>
</dbReference>
<evidence type="ECO:0000313" key="4">
    <source>
        <dbReference type="EMBL" id="CAF4207691.1"/>
    </source>
</evidence>
<protein>
    <submittedName>
        <fullName evidence="4">Uncharacterized protein</fullName>
    </submittedName>
</protein>
<accession>A0A820BVP3</accession>
<evidence type="ECO:0000313" key="1">
    <source>
        <dbReference type="EMBL" id="CAF1484050.1"/>
    </source>
</evidence>
<sequence length="220" mass="24256">MYLHEADITLISLGLMLLAPIDITPSRVDPFRSTLMTSHEKSGHFLQVLKKERIDVAGSKPNIFGASTGDLIAAELARQAASMAASALFERFILWPIDGESIPNENCITYIDFSQYSSLEQFGILCGFFSDLNLNLKPEGKGILAEQSFSFRVAASQEDVQDNISARLNKSTLVSYRIAGLCALIEAVFDIAAEYLEVYVTFGVDEANKAFFHRATKISE</sequence>
<dbReference type="EMBL" id="CAJOBE010017126">
    <property type="protein sequence ID" value="CAF4207691.1"/>
    <property type="molecule type" value="Genomic_DNA"/>
</dbReference>
<dbReference type="AlphaFoldDB" id="A0A820BVP3"/>
<evidence type="ECO:0000313" key="3">
    <source>
        <dbReference type="EMBL" id="CAF4158312.1"/>
    </source>
</evidence>
<dbReference type="Proteomes" id="UP000663882">
    <property type="component" value="Unassembled WGS sequence"/>
</dbReference>
<dbReference type="Proteomes" id="UP000663823">
    <property type="component" value="Unassembled WGS sequence"/>
</dbReference>
<reference evidence="4" key="1">
    <citation type="submission" date="2021-02" db="EMBL/GenBank/DDBJ databases">
        <authorList>
            <person name="Nowell W R."/>
        </authorList>
    </citation>
    <scope>NUCLEOTIDE SEQUENCE</scope>
</reference>
<evidence type="ECO:0000313" key="5">
    <source>
        <dbReference type="Proteomes" id="UP000663874"/>
    </source>
</evidence>
<organism evidence="4 5">
    <name type="scientific">Rotaria sordida</name>
    <dbReference type="NCBI Taxonomy" id="392033"/>
    <lineage>
        <taxon>Eukaryota</taxon>
        <taxon>Metazoa</taxon>
        <taxon>Spiralia</taxon>
        <taxon>Gnathifera</taxon>
        <taxon>Rotifera</taxon>
        <taxon>Eurotatoria</taxon>
        <taxon>Bdelloidea</taxon>
        <taxon>Philodinida</taxon>
        <taxon>Philodinidae</taxon>
        <taxon>Rotaria</taxon>
    </lineage>
</organism>